<keyword evidence="1" id="KW-0540">Nuclease</keyword>
<organism evidence="1 2">
    <name type="scientific">Haloferax namakaokahaiae</name>
    <dbReference type="NCBI Taxonomy" id="1748331"/>
    <lineage>
        <taxon>Archaea</taxon>
        <taxon>Methanobacteriati</taxon>
        <taxon>Methanobacteriota</taxon>
        <taxon>Stenosarchaea group</taxon>
        <taxon>Halobacteria</taxon>
        <taxon>Halobacteriales</taxon>
        <taxon>Haloferacaceae</taxon>
        <taxon>Haloferax</taxon>
    </lineage>
</organism>
<keyword evidence="1" id="KW-0255">Endonuclease</keyword>
<comment type="caution">
    <text evidence="1">The sequence shown here is derived from an EMBL/GenBank/DDBJ whole genome shotgun (WGS) entry which is preliminary data.</text>
</comment>
<dbReference type="RefSeq" id="WP_390225825.1">
    <property type="nucleotide sequence ID" value="NZ_JBHTAA010000014.1"/>
</dbReference>
<evidence type="ECO:0000313" key="1">
    <source>
        <dbReference type="EMBL" id="MFC7205281.1"/>
    </source>
</evidence>
<dbReference type="Proteomes" id="UP001596481">
    <property type="component" value="Unassembled WGS sequence"/>
</dbReference>
<dbReference type="Pfam" id="PF18780">
    <property type="entry name" value="HNH_repeat"/>
    <property type="match status" value="2"/>
</dbReference>
<keyword evidence="2" id="KW-1185">Reference proteome</keyword>
<dbReference type="AlphaFoldDB" id="A0ABD5ZJ78"/>
<protein>
    <submittedName>
        <fullName evidence="1">Homing endonuclease associated repeat-containing protein</fullName>
    </submittedName>
</protein>
<accession>A0ABD5ZJ78</accession>
<name>A0ABD5ZJ78_9EURY</name>
<dbReference type="InterPro" id="IPR041025">
    <property type="entry name" value="HNH_repeat"/>
</dbReference>
<dbReference type="GO" id="GO:0004519">
    <property type="term" value="F:endonuclease activity"/>
    <property type="evidence" value="ECO:0007669"/>
    <property type="project" value="UniProtKB-KW"/>
</dbReference>
<sequence>MDQGSNRYSEKDCLEALHAAAKVLGETPTRSEYRTTGLSPSPEIISDRCGSWDAAVTKAGLEPKSREQYTDDQCLRALQNFAETYGEEPTIDSYKKSGYKPAAGTIAKRLGSWSKAKAEAGVVDDDEDLSVEEEAERTFEMLENAEVDRRDN</sequence>
<dbReference type="EMBL" id="JBHTAA010000014">
    <property type="protein sequence ID" value="MFC7205281.1"/>
    <property type="molecule type" value="Genomic_DNA"/>
</dbReference>
<evidence type="ECO:0000313" key="2">
    <source>
        <dbReference type="Proteomes" id="UP001596481"/>
    </source>
</evidence>
<reference evidence="1 2" key="1">
    <citation type="journal article" date="2019" name="Int. J. Syst. Evol. Microbiol.">
        <title>The Global Catalogue of Microorganisms (GCM) 10K type strain sequencing project: providing services to taxonomists for standard genome sequencing and annotation.</title>
        <authorList>
            <consortium name="The Broad Institute Genomics Platform"/>
            <consortium name="The Broad Institute Genome Sequencing Center for Infectious Disease"/>
            <person name="Wu L."/>
            <person name="Ma J."/>
        </authorList>
    </citation>
    <scope>NUCLEOTIDE SEQUENCE [LARGE SCALE GENOMIC DNA]</scope>
    <source>
        <strain evidence="1 2">DSM 29988</strain>
    </source>
</reference>
<proteinExistence type="predicted"/>
<keyword evidence="1" id="KW-0378">Hydrolase</keyword>
<gene>
    <name evidence="1" type="ORF">ACFQJC_17360</name>
</gene>